<evidence type="ECO:0000313" key="2">
    <source>
        <dbReference type="Proteomes" id="UP001628179"/>
    </source>
</evidence>
<sequence length="460" mass="50097">MDLVASIKALSPSWKQATPKASPKLSVQLGVPGQGFAPGQTVTGHIHRQAKAVSPRAWISVALIGRSVARLKIEKGMGENKRTYYYDSNFDLLSGERHVLFDGPLHVPPDDPYRQSWPFAVPIPTHTSPSIPQKQNPSHCFLPWNPAGYQLSQPLPFTFYTSDGTPSSYMEAWVEYYLYAELAEEHAGKTKVTANSVLPITIFPPRTLPAAPGPGPGPTMLLHFPHRQVCTVASQRLLPGMEDAKLSFKQRAQKLFETSSVPRYSFAVCAQLPTHVSMSLDGPTVPLWLKIGRDAGAVEPRLEKTEKVVRLTGVEVQLWAGTGVAIENWRLRKGDNYKVSEVARAAAGSPKDVGPGAGQERMRGLPVEVPGDGQGEGGEGGVAPLDVGGLLGLRFGVNCVEVLGERKPMTTIWGVSKVLCPSFVTYNIRREYQMVVKMELELAKETVKVVFEQGVVVVTG</sequence>
<dbReference type="EMBL" id="BAAFSV010000004">
    <property type="protein sequence ID" value="GAB1316906.1"/>
    <property type="molecule type" value="Genomic_DNA"/>
</dbReference>
<gene>
    <name evidence="1" type="ORF">MFIFM68171_07116</name>
</gene>
<protein>
    <recommendedName>
        <fullName evidence="3">Arrestin-like N-terminal domain-containing protein</fullName>
    </recommendedName>
</protein>
<organism evidence="1 2">
    <name type="scientific">Madurella fahalii</name>
    <dbReference type="NCBI Taxonomy" id="1157608"/>
    <lineage>
        <taxon>Eukaryota</taxon>
        <taxon>Fungi</taxon>
        <taxon>Dikarya</taxon>
        <taxon>Ascomycota</taxon>
        <taxon>Pezizomycotina</taxon>
        <taxon>Sordariomycetes</taxon>
        <taxon>Sordariomycetidae</taxon>
        <taxon>Sordariales</taxon>
        <taxon>Sordariales incertae sedis</taxon>
        <taxon>Madurella</taxon>
    </lineage>
</organism>
<evidence type="ECO:0008006" key="3">
    <source>
        <dbReference type="Google" id="ProtNLM"/>
    </source>
</evidence>
<dbReference type="Proteomes" id="UP001628179">
    <property type="component" value="Unassembled WGS sequence"/>
</dbReference>
<comment type="caution">
    <text evidence="1">The sequence shown here is derived from an EMBL/GenBank/DDBJ whole genome shotgun (WGS) entry which is preliminary data.</text>
</comment>
<keyword evidence="2" id="KW-1185">Reference proteome</keyword>
<accession>A0ABQ0GGL7</accession>
<evidence type="ECO:0000313" key="1">
    <source>
        <dbReference type="EMBL" id="GAB1316906.1"/>
    </source>
</evidence>
<dbReference type="RefSeq" id="XP_070918637.1">
    <property type="nucleotide sequence ID" value="XM_071062536.1"/>
</dbReference>
<reference evidence="1 2" key="1">
    <citation type="submission" date="2024-09" db="EMBL/GenBank/DDBJ databases">
        <title>Itraconazole resistance in Madurella fahalii resulting from another homologue of gene encoding cytochrome P450 14-alpha sterol demethylase (CYP51).</title>
        <authorList>
            <person name="Yoshioka I."/>
            <person name="Fahal A.H."/>
            <person name="Kaneko S."/>
            <person name="Yaguchi T."/>
        </authorList>
    </citation>
    <scope>NUCLEOTIDE SEQUENCE [LARGE SCALE GENOMIC DNA]</scope>
    <source>
        <strain evidence="1 2">IFM 68171</strain>
    </source>
</reference>
<dbReference type="GeneID" id="98177859"/>
<name>A0ABQ0GGL7_9PEZI</name>
<proteinExistence type="predicted"/>